<keyword evidence="3" id="KW-1185">Reference proteome</keyword>
<dbReference type="GO" id="GO:0004180">
    <property type="term" value="F:carboxypeptidase activity"/>
    <property type="evidence" value="ECO:0007669"/>
    <property type="project" value="UniProtKB-KW"/>
</dbReference>
<dbReference type="EMBL" id="AZGF01000010">
    <property type="protein sequence ID" value="KRM12125.1"/>
    <property type="molecule type" value="Genomic_DNA"/>
</dbReference>
<dbReference type="InterPro" id="IPR052179">
    <property type="entry name" value="DD-CPase-like"/>
</dbReference>
<evidence type="ECO:0000313" key="3">
    <source>
        <dbReference type="Proteomes" id="UP000051820"/>
    </source>
</evidence>
<dbReference type="GO" id="GO:0006508">
    <property type="term" value="P:proteolysis"/>
    <property type="evidence" value="ECO:0007669"/>
    <property type="project" value="InterPro"/>
</dbReference>
<name>A0A0R1W3E4_9LACO</name>
<reference evidence="2 3" key="1">
    <citation type="journal article" date="2015" name="Genome Announc.">
        <title>Expanding the biotechnology potential of lactobacilli through comparative genomics of 213 strains and associated genera.</title>
        <authorList>
            <person name="Sun Z."/>
            <person name="Harris H.M."/>
            <person name="McCann A."/>
            <person name="Guo C."/>
            <person name="Argimon S."/>
            <person name="Zhang W."/>
            <person name="Yang X."/>
            <person name="Jeffery I.B."/>
            <person name="Cooney J.C."/>
            <person name="Kagawa T.F."/>
            <person name="Liu W."/>
            <person name="Song Y."/>
            <person name="Salvetti E."/>
            <person name="Wrobel A."/>
            <person name="Rasinkangas P."/>
            <person name="Parkhill J."/>
            <person name="Rea M.C."/>
            <person name="O'Sullivan O."/>
            <person name="Ritari J."/>
            <person name="Douillard F.P."/>
            <person name="Paul Ross R."/>
            <person name="Yang R."/>
            <person name="Briner A.E."/>
            <person name="Felis G.E."/>
            <person name="de Vos W.M."/>
            <person name="Barrangou R."/>
            <person name="Klaenhammer T.R."/>
            <person name="Caufield P.W."/>
            <person name="Cui Y."/>
            <person name="Zhang H."/>
            <person name="O'Toole P.W."/>
        </authorList>
    </citation>
    <scope>NUCLEOTIDE SEQUENCE [LARGE SCALE GENOMIC DNA]</scope>
    <source>
        <strain evidence="2 3">DSM 5007</strain>
    </source>
</reference>
<dbReference type="STRING" id="1423807.FD16_GL000200"/>
<dbReference type="CDD" id="cd14852">
    <property type="entry name" value="LD-carboxypeptidase"/>
    <property type="match status" value="1"/>
</dbReference>
<dbReference type="AlphaFoldDB" id="A0A0R1W3E4"/>
<accession>A0A0R1W3E4</accession>
<dbReference type="PATRIC" id="fig|1423807.3.peg.201"/>
<dbReference type="PANTHER" id="PTHR34385:SF1">
    <property type="entry name" value="PEPTIDOGLYCAN L-ALANYL-D-GLUTAMATE ENDOPEPTIDASE CWLK"/>
    <property type="match status" value="1"/>
</dbReference>
<evidence type="ECO:0000259" key="1">
    <source>
        <dbReference type="Pfam" id="PF02557"/>
    </source>
</evidence>
<dbReference type="Gene3D" id="3.30.1380.10">
    <property type="match status" value="1"/>
</dbReference>
<gene>
    <name evidence="2" type="ORF">FD16_GL000200</name>
</gene>
<sequence length="224" mass="25148">MKKTLLVILIVILGIIGFNWYQSTQTLKTANASEWDLKLVNVNHRLDSNFVPNLTTVDNGQQLDSRVVSSYEKMTTAAKSAGATLVAGSGYRSYAQQEQVLNRNIESREAKGMSATAARSDALKTVNQPGASEHQTGLAMDFLTPREQKAGSDVTQSFAKTKQGKWLAANSWKYGWILRYPENGKNSTHISYESWHFRYVGKRNASYIYHHHLTLEQYIAKISN</sequence>
<protein>
    <submittedName>
        <fullName evidence="2">D-alanyl-D-alanine carboxypeptidase</fullName>
    </submittedName>
</protein>
<dbReference type="OrthoDB" id="9792074at2"/>
<dbReference type="eggNOG" id="COG1876">
    <property type="taxonomic scope" value="Bacteria"/>
</dbReference>
<dbReference type="InterPro" id="IPR003709">
    <property type="entry name" value="VanY-like_core_dom"/>
</dbReference>
<feature type="domain" description="D-alanyl-D-alanine carboxypeptidase-like core" evidence="1">
    <location>
        <begin position="61"/>
        <end position="202"/>
    </location>
</feature>
<comment type="caution">
    <text evidence="2">The sequence shown here is derived from an EMBL/GenBank/DDBJ whole genome shotgun (WGS) entry which is preliminary data.</text>
</comment>
<dbReference type="SUPFAM" id="SSF55166">
    <property type="entry name" value="Hedgehog/DD-peptidase"/>
    <property type="match status" value="1"/>
</dbReference>
<dbReference type="Proteomes" id="UP000051820">
    <property type="component" value="Unassembled WGS sequence"/>
</dbReference>
<dbReference type="InterPro" id="IPR058193">
    <property type="entry name" value="VanY/YodJ_core_dom"/>
</dbReference>
<keyword evidence="2" id="KW-0378">Hydrolase</keyword>
<dbReference type="RefSeq" id="WP_010621404.1">
    <property type="nucleotide sequence ID" value="NZ_AZGF01000010.1"/>
</dbReference>
<proteinExistence type="predicted"/>
<dbReference type="InterPro" id="IPR009045">
    <property type="entry name" value="Zn_M74/Hedgehog-like"/>
</dbReference>
<dbReference type="Pfam" id="PF02557">
    <property type="entry name" value="VanY"/>
    <property type="match status" value="1"/>
</dbReference>
<evidence type="ECO:0000313" key="2">
    <source>
        <dbReference type="EMBL" id="KRM12125.1"/>
    </source>
</evidence>
<keyword evidence="2" id="KW-0645">Protease</keyword>
<dbReference type="PANTHER" id="PTHR34385">
    <property type="entry name" value="D-ALANYL-D-ALANINE CARBOXYPEPTIDASE"/>
    <property type="match status" value="1"/>
</dbReference>
<organism evidence="2 3">
    <name type="scientific">Paucilactobacillus suebicus DSM 5007 = KCTC 3549</name>
    <dbReference type="NCBI Taxonomy" id="1423807"/>
    <lineage>
        <taxon>Bacteria</taxon>
        <taxon>Bacillati</taxon>
        <taxon>Bacillota</taxon>
        <taxon>Bacilli</taxon>
        <taxon>Lactobacillales</taxon>
        <taxon>Lactobacillaceae</taxon>
        <taxon>Paucilactobacillus</taxon>
    </lineage>
</organism>
<keyword evidence="2" id="KW-0121">Carboxypeptidase</keyword>